<evidence type="ECO:0000256" key="2">
    <source>
        <dbReference type="ARBA" id="ARBA00022729"/>
    </source>
</evidence>
<keyword evidence="8" id="KW-1185">Reference proteome</keyword>
<dbReference type="Gene3D" id="3.40.190.10">
    <property type="entry name" value="Periplasmic binding protein-like II"/>
    <property type="match status" value="2"/>
</dbReference>
<keyword evidence="5 7" id="KW-0449">Lipoprotein</keyword>
<proteinExistence type="predicted"/>
<keyword evidence="4" id="KW-0564">Palmitate</keyword>
<dbReference type="AlphaFoldDB" id="A0A9W5Y905"/>
<sequence length="515" mass="58402">MKRIITFILSIMVIGLLFTGCQKGKEETTGDVKSVADSGSSDGDSAKQKDPFFILSNQVKPGWPKDIEDDIIKQKIQDSSGYEYRLEMYKGDDYKTKLQLYLASGKYPDMWYAENPQQVIEWKEAGVIQPVGDLLQEYGKDLLPYIDEKAIDGFSIDGELYVIPWGSGKGDINQPLTQGMILRKDWLDNLGLEIPTTLEQYHDVLKAFTYDDPDGNNEDDTYGLSGVVNKGSAFKMVFNAYGIDPEQWYERDGKLVMGLVTPEYKEAVATIRQWYEEGLIDKEFVVYNKVSEVEKKLVQEKVGSFKGHVWYTDRFWKVENSLHKTNEDADFVMVPALQGPNGERGYSAPLSAKGGAVISSEVKNPELIVDFLNWFGKDENYLIPHFGIRGEHWNWTDETESKVEFIDDWGVSDAKFKVGIGNPNRIHRIEDRRHSSDDVFEAIKNVTKYVLTNEFEGATPSMAKSSSLFETIVNPVFSKVVIGEEPLDAIDAMQERWLSEGGQDIIDEVNAVWKK</sequence>
<dbReference type="InterPro" id="IPR050490">
    <property type="entry name" value="Bact_solute-bd_prot1"/>
</dbReference>
<feature type="compositionally biased region" description="Low complexity" evidence="6">
    <location>
        <begin position="31"/>
        <end position="43"/>
    </location>
</feature>
<evidence type="ECO:0000256" key="3">
    <source>
        <dbReference type="ARBA" id="ARBA00023136"/>
    </source>
</evidence>
<evidence type="ECO:0000256" key="5">
    <source>
        <dbReference type="ARBA" id="ARBA00023288"/>
    </source>
</evidence>
<feature type="region of interest" description="Disordered" evidence="6">
    <location>
        <begin position="29"/>
        <end position="48"/>
    </location>
</feature>
<keyword evidence="1" id="KW-1003">Cell membrane</keyword>
<dbReference type="InterPro" id="IPR006059">
    <property type="entry name" value="SBP"/>
</dbReference>
<name>A0A9W5Y905_9FIRM</name>
<dbReference type="PANTHER" id="PTHR43649:SF33">
    <property type="entry name" value="POLYGALACTURONAN_RHAMNOGALACTURONAN-BINDING PROTEIN YTCQ"/>
    <property type="match status" value="1"/>
</dbReference>
<dbReference type="Pfam" id="PF01547">
    <property type="entry name" value="SBP_bac_1"/>
    <property type="match status" value="1"/>
</dbReference>
<evidence type="ECO:0000256" key="6">
    <source>
        <dbReference type="SAM" id="MobiDB-lite"/>
    </source>
</evidence>
<evidence type="ECO:0000256" key="4">
    <source>
        <dbReference type="ARBA" id="ARBA00023139"/>
    </source>
</evidence>
<gene>
    <name evidence="7" type="primary">lipO</name>
    <name evidence="7" type="ORF">SH1V18_00590</name>
</gene>
<dbReference type="Proteomes" id="UP001144256">
    <property type="component" value="Unassembled WGS sequence"/>
</dbReference>
<accession>A0A9W5Y905</accession>
<dbReference type="RefSeq" id="WP_281811009.1">
    <property type="nucleotide sequence ID" value="NZ_BRLB01000001.1"/>
</dbReference>
<dbReference type="EMBL" id="BRLB01000001">
    <property type="protein sequence ID" value="GKX27579.1"/>
    <property type="molecule type" value="Genomic_DNA"/>
</dbReference>
<dbReference type="SUPFAM" id="SSF53850">
    <property type="entry name" value="Periplasmic binding protein-like II"/>
    <property type="match status" value="1"/>
</dbReference>
<comment type="caution">
    <text evidence="7">The sequence shown here is derived from an EMBL/GenBank/DDBJ whole genome shotgun (WGS) entry which is preliminary data.</text>
</comment>
<dbReference type="PANTHER" id="PTHR43649">
    <property type="entry name" value="ARABINOSE-BINDING PROTEIN-RELATED"/>
    <property type="match status" value="1"/>
</dbReference>
<evidence type="ECO:0000256" key="1">
    <source>
        <dbReference type="ARBA" id="ARBA00022475"/>
    </source>
</evidence>
<evidence type="ECO:0000313" key="7">
    <source>
        <dbReference type="EMBL" id="GKX27579.1"/>
    </source>
</evidence>
<evidence type="ECO:0000313" key="8">
    <source>
        <dbReference type="Proteomes" id="UP001144256"/>
    </source>
</evidence>
<protein>
    <submittedName>
        <fullName evidence="7">Lipoprotein LipO</fullName>
    </submittedName>
</protein>
<dbReference type="PROSITE" id="PS51257">
    <property type="entry name" value="PROKAR_LIPOPROTEIN"/>
    <property type="match status" value="1"/>
</dbReference>
<organism evidence="7 8">
    <name type="scientific">Vallitalea longa</name>
    <dbReference type="NCBI Taxonomy" id="2936439"/>
    <lineage>
        <taxon>Bacteria</taxon>
        <taxon>Bacillati</taxon>
        <taxon>Bacillota</taxon>
        <taxon>Clostridia</taxon>
        <taxon>Lachnospirales</taxon>
        <taxon>Vallitaleaceae</taxon>
        <taxon>Vallitalea</taxon>
    </lineage>
</organism>
<keyword evidence="2" id="KW-0732">Signal</keyword>
<reference evidence="7" key="1">
    <citation type="submission" date="2022-06" db="EMBL/GenBank/DDBJ databases">
        <title>Vallitalea longa sp. nov., an anaerobic bacterium isolated from marine sediment.</title>
        <authorList>
            <person name="Hirano S."/>
            <person name="Terahara T."/>
            <person name="Mori K."/>
            <person name="Hamada M."/>
            <person name="Matsumoto R."/>
            <person name="Kobayashi T."/>
        </authorList>
    </citation>
    <scope>NUCLEOTIDE SEQUENCE</scope>
    <source>
        <strain evidence="7">SH18-1</strain>
    </source>
</reference>
<keyword evidence="3" id="KW-0472">Membrane</keyword>